<evidence type="ECO:0000256" key="1">
    <source>
        <dbReference type="ARBA" id="ARBA00005350"/>
    </source>
</evidence>
<feature type="region of interest" description="Disordered" evidence="3">
    <location>
        <begin position="1"/>
        <end position="49"/>
    </location>
</feature>
<name>A0ABP1QIR0_9HEXA</name>
<keyword evidence="2" id="KW-0449">Lipoprotein</keyword>
<evidence type="ECO:0000256" key="2">
    <source>
        <dbReference type="RuleBase" id="RU363116"/>
    </source>
</evidence>
<feature type="compositionally biased region" description="Basic residues" evidence="3">
    <location>
        <begin position="20"/>
        <end position="29"/>
    </location>
</feature>
<evidence type="ECO:0000313" key="5">
    <source>
        <dbReference type="Proteomes" id="UP001642540"/>
    </source>
</evidence>
<dbReference type="PANTHER" id="PTHR23248:SF64">
    <property type="entry name" value="PHOSPHOLIPID SCRAMBLASE"/>
    <property type="match status" value="1"/>
</dbReference>
<dbReference type="InterPro" id="IPR005552">
    <property type="entry name" value="Scramblase"/>
</dbReference>
<organism evidence="4 5">
    <name type="scientific">Orchesella dallaii</name>
    <dbReference type="NCBI Taxonomy" id="48710"/>
    <lineage>
        <taxon>Eukaryota</taxon>
        <taxon>Metazoa</taxon>
        <taxon>Ecdysozoa</taxon>
        <taxon>Arthropoda</taxon>
        <taxon>Hexapoda</taxon>
        <taxon>Collembola</taxon>
        <taxon>Entomobryomorpha</taxon>
        <taxon>Entomobryoidea</taxon>
        <taxon>Orchesellidae</taxon>
        <taxon>Orchesellinae</taxon>
        <taxon>Orchesella</taxon>
    </lineage>
</organism>
<dbReference type="PANTHER" id="PTHR23248">
    <property type="entry name" value="PHOSPHOLIPID SCRAMBLASE-RELATED"/>
    <property type="match status" value="1"/>
</dbReference>
<dbReference type="Proteomes" id="UP001642540">
    <property type="component" value="Unassembled WGS sequence"/>
</dbReference>
<dbReference type="EMBL" id="CAXLJM020000035">
    <property type="protein sequence ID" value="CAL8104473.1"/>
    <property type="molecule type" value="Genomic_DNA"/>
</dbReference>
<reference evidence="4 5" key="1">
    <citation type="submission" date="2024-08" db="EMBL/GenBank/DDBJ databases">
        <authorList>
            <person name="Cucini C."/>
            <person name="Frati F."/>
        </authorList>
    </citation>
    <scope>NUCLEOTIDE SEQUENCE [LARGE SCALE GENOMIC DNA]</scope>
</reference>
<comment type="caution">
    <text evidence="4">The sequence shown here is derived from an EMBL/GenBank/DDBJ whole genome shotgun (WGS) entry which is preliminary data.</text>
</comment>
<gene>
    <name evidence="4" type="ORF">ODALV1_LOCUS11770</name>
</gene>
<comment type="similarity">
    <text evidence="1 2">Belongs to the phospholipid scramblase family.</text>
</comment>
<dbReference type="SUPFAM" id="SSF54518">
    <property type="entry name" value="Tubby C-terminal domain-like"/>
    <property type="match status" value="1"/>
</dbReference>
<keyword evidence="2" id="KW-0106">Calcium</keyword>
<protein>
    <recommendedName>
        <fullName evidence="2">Phospholipid scramblase</fullName>
    </recommendedName>
</protein>
<evidence type="ECO:0000256" key="3">
    <source>
        <dbReference type="SAM" id="MobiDB-lite"/>
    </source>
</evidence>
<keyword evidence="2" id="KW-0564">Palmitate</keyword>
<comment type="function">
    <text evidence="2">May mediate accelerated ATP-independent bidirectional transbilayer migration of phospholipids upon binding calcium ions that results in a loss of phospholipid asymmetry in the plasma membrane.</text>
</comment>
<comment type="cofactor">
    <cofactor evidence="2">
        <name>Ca(2+)</name>
        <dbReference type="ChEBI" id="CHEBI:29108"/>
    </cofactor>
</comment>
<proteinExistence type="inferred from homology"/>
<dbReference type="Pfam" id="PF03803">
    <property type="entry name" value="Scramblase"/>
    <property type="match status" value="1"/>
</dbReference>
<feature type="compositionally biased region" description="Basic and acidic residues" evidence="3">
    <location>
        <begin position="1"/>
        <end position="14"/>
    </location>
</feature>
<sequence>MGDKVPHAVLEKPKPSSQLHPKHKSKSHHSHEVHPDQPDQTQTPIPIPQQIPLFPPVSPGLEFLINTNGLIIEQQIEWGEVMLGVNFNNRYHIVDYERRRLYFAAENSDAVNIYFMGRCRPWNIIVLDLAGNAVMQGRRSSSCCFYGLCDNSVIVTSAEGLVLGSISQNTTCCNASFNIHDSDGNIVLLLDGPQCSILCPSGATCFEAEFPIVTVQGEDEIGRITKKFSGFVREMRTQADTFCVDYPPDLHVNIKAVLIYGAFMIDFIYYENESIQSRGGGRRRRHRRHRLRTTY</sequence>
<evidence type="ECO:0000313" key="4">
    <source>
        <dbReference type="EMBL" id="CAL8104473.1"/>
    </source>
</evidence>
<accession>A0ABP1QIR0</accession>
<dbReference type="InterPro" id="IPR025659">
    <property type="entry name" value="Tubby-like_C"/>
</dbReference>
<keyword evidence="5" id="KW-1185">Reference proteome</keyword>